<keyword evidence="1" id="KW-1133">Transmembrane helix</keyword>
<comment type="caution">
    <text evidence="2">The sequence shown here is derived from an EMBL/GenBank/DDBJ whole genome shotgun (WGS) entry which is preliminary data.</text>
</comment>
<gene>
    <name evidence="2" type="ORF">QE412_001357</name>
</gene>
<evidence type="ECO:0008006" key="4">
    <source>
        <dbReference type="Google" id="ProtNLM"/>
    </source>
</evidence>
<organism evidence="2 3">
    <name type="scientific">Microbacterium trichothecenolyticum</name>
    <name type="common">Aureobacterium trichothecenolyticum</name>
    <dbReference type="NCBI Taxonomy" id="69370"/>
    <lineage>
        <taxon>Bacteria</taxon>
        <taxon>Bacillati</taxon>
        <taxon>Actinomycetota</taxon>
        <taxon>Actinomycetes</taxon>
        <taxon>Micrococcales</taxon>
        <taxon>Microbacteriaceae</taxon>
        <taxon>Microbacterium</taxon>
    </lineage>
</organism>
<accession>A0ABU0TSY4</accession>
<keyword evidence="1" id="KW-0472">Membrane</keyword>
<name>A0ABU0TSY4_MICTR</name>
<feature type="transmembrane region" description="Helical" evidence="1">
    <location>
        <begin position="32"/>
        <end position="53"/>
    </location>
</feature>
<proteinExistence type="predicted"/>
<evidence type="ECO:0000256" key="1">
    <source>
        <dbReference type="SAM" id="Phobius"/>
    </source>
</evidence>
<dbReference type="Proteomes" id="UP001226691">
    <property type="component" value="Unassembled WGS sequence"/>
</dbReference>
<evidence type="ECO:0000313" key="2">
    <source>
        <dbReference type="EMBL" id="MDQ1122784.1"/>
    </source>
</evidence>
<keyword evidence="3" id="KW-1185">Reference proteome</keyword>
<sequence>MNAELTPEEHAALRARIVGGARGIKPAGAHRGAVIAGAIAAVLVIAVAGGVAATSTLSAPQIATTPSPTATVTAVETPTPTSTPVSTATPPAVPVVAFGGDCDQMMTDAEASDFLRGGGAARYASSQLEADTSGSLALLGGISCTWANEGDGFTVVVGAPDAIAPELAASISSTRCVRNGGCSLGQTTGDLWIAVQDHTSPADVSVGFTADEIATAAVRLERVISFIGRKAHAAPVATIDSVLPTRWTLTDCETLQGRIETITGGPVTSYTPRDDDLQPTELVDRVLTSSAGMTACSYRQGAQDSRGHIIVTLMPGASAPSSSVLDLPDVDETDVAGADKAWIQVPYDHVYMLGLVATVGDDRLVLSRMTVDTAVTDAQQIAAAVIDVVRGGD</sequence>
<dbReference type="EMBL" id="JAUTBF010000001">
    <property type="protein sequence ID" value="MDQ1122784.1"/>
    <property type="molecule type" value="Genomic_DNA"/>
</dbReference>
<protein>
    <recommendedName>
        <fullName evidence="4">PknH-like protein</fullName>
    </recommendedName>
</protein>
<dbReference type="RefSeq" id="WP_307481462.1">
    <property type="nucleotide sequence ID" value="NZ_JAUTBF010000001.1"/>
</dbReference>
<keyword evidence="1" id="KW-0812">Transmembrane</keyword>
<evidence type="ECO:0000313" key="3">
    <source>
        <dbReference type="Proteomes" id="UP001226691"/>
    </source>
</evidence>
<reference evidence="2 3" key="1">
    <citation type="submission" date="2023-07" db="EMBL/GenBank/DDBJ databases">
        <title>Functional and genomic diversity of the sorghum phyllosphere microbiome.</title>
        <authorList>
            <person name="Shade A."/>
        </authorList>
    </citation>
    <scope>NUCLEOTIDE SEQUENCE [LARGE SCALE GENOMIC DNA]</scope>
    <source>
        <strain evidence="2 3">SORGH_AS_1207</strain>
    </source>
</reference>